<feature type="chain" id="PRO_5012628612" evidence="2">
    <location>
        <begin position="20"/>
        <end position="263"/>
    </location>
</feature>
<name>A0A285R2A1_9SPHN</name>
<dbReference type="EMBL" id="OBMI01000003">
    <property type="protein sequence ID" value="SOB87849.1"/>
    <property type="molecule type" value="Genomic_DNA"/>
</dbReference>
<dbReference type="RefSeq" id="WP_097064785.1">
    <property type="nucleotide sequence ID" value="NZ_OBMI01000003.1"/>
</dbReference>
<dbReference type="Gene3D" id="3.30.70.1070">
    <property type="entry name" value="Sporulation related repeat"/>
    <property type="match status" value="1"/>
</dbReference>
<feature type="compositionally biased region" description="Low complexity" evidence="1">
    <location>
        <begin position="156"/>
        <end position="171"/>
    </location>
</feature>
<keyword evidence="4" id="KW-0449">Lipoprotein</keyword>
<dbReference type="Proteomes" id="UP000219494">
    <property type="component" value="Unassembled WGS sequence"/>
</dbReference>
<dbReference type="InterPro" id="IPR007730">
    <property type="entry name" value="SPOR-like_dom"/>
</dbReference>
<dbReference type="GO" id="GO:0042834">
    <property type="term" value="F:peptidoglycan binding"/>
    <property type="evidence" value="ECO:0007669"/>
    <property type="project" value="InterPro"/>
</dbReference>
<protein>
    <submittedName>
        <fullName evidence="4">Rare lipoprotein A</fullName>
    </submittedName>
</protein>
<feature type="region of interest" description="Disordered" evidence="1">
    <location>
        <begin position="156"/>
        <end position="197"/>
    </location>
</feature>
<dbReference type="SUPFAM" id="SSF110997">
    <property type="entry name" value="Sporulation related repeat"/>
    <property type="match status" value="1"/>
</dbReference>
<accession>A0A285R2A1</accession>
<dbReference type="InterPro" id="IPR036680">
    <property type="entry name" value="SPOR-like_sf"/>
</dbReference>
<evidence type="ECO:0000313" key="5">
    <source>
        <dbReference type="Proteomes" id="UP000219494"/>
    </source>
</evidence>
<dbReference type="AlphaFoldDB" id="A0A285R2A1"/>
<proteinExistence type="predicted"/>
<feature type="signal peptide" evidence="2">
    <location>
        <begin position="1"/>
        <end position="19"/>
    </location>
</feature>
<keyword evidence="5" id="KW-1185">Reference proteome</keyword>
<organism evidence="4 5">
    <name type="scientific">Sphingomonas guangdongensis</name>
    <dbReference type="NCBI Taxonomy" id="1141890"/>
    <lineage>
        <taxon>Bacteria</taxon>
        <taxon>Pseudomonadati</taxon>
        <taxon>Pseudomonadota</taxon>
        <taxon>Alphaproteobacteria</taxon>
        <taxon>Sphingomonadales</taxon>
        <taxon>Sphingomonadaceae</taxon>
        <taxon>Sphingomonas</taxon>
    </lineage>
</organism>
<sequence length="263" mass="26476">MKSPADLFALLIAASPAQGGVVAFQGVVGPQEPQAAGPRGSSEPIAGERRIDLVDRATVMSTPGVVVVAPGLAPGEIAEVTSLDSGRTILARVEAGTTLAISSEAAAALGLEGPRIPVRVRRTVAPPQEASALLRGEAAPARPDAPPALLTALRRRLAPPVETSPARAAPPRSRKRPGPVQPATAARSTAVPRSGPGVQVAALSDAARARALATELGGQVVSGGGLHRVQLGPFATPALAQAARATAARRGYPDARLITVVGQ</sequence>
<dbReference type="Pfam" id="PF05036">
    <property type="entry name" value="SPOR"/>
    <property type="match status" value="1"/>
</dbReference>
<evidence type="ECO:0000259" key="3">
    <source>
        <dbReference type="Pfam" id="PF05036"/>
    </source>
</evidence>
<gene>
    <name evidence="4" type="ORF">SAMN06297144_2987</name>
</gene>
<reference evidence="4 5" key="1">
    <citation type="submission" date="2017-07" db="EMBL/GenBank/DDBJ databases">
        <authorList>
            <person name="Sun Z.S."/>
            <person name="Albrecht U."/>
            <person name="Echele G."/>
            <person name="Lee C.C."/>
        </authorList>
    </citation>
    <scope>NUCLEOTIDE SEQUENCE [LARGE SCALE GENOMIC DNA]</scope>
    <source>
        <strain evidence="4 5">CGMCC 1.12672</strain>
    </source>
</reference>
<evidence type="ECO:0000256" key="1">
    <source>
        <dbReference type="SAM" id="MobiDB-lite"/>
    </source>
</evidence>
<evidence type="ECO:0000256" key="2">
    <source>
        <dbReference type="SAM" id="SignalP"/>
    </source>
</evidence>
<dbReference type="OrthoDB" id="9779128at2"/>
<evidence type="ECO:0000313" key="4">
    <source>
        <dbReference type="EMBL" id="SOB87849.1"/>
    </source>
</evidence>
<keyword evidence="2" id="KW-0732">Signal</keyword>
<feature type="domain" description="SPOR" evidence="3">
    <location>
        <begin position="196"/>
        <end position="253"/>
    </location>
</feature>